<dbReference type="SMART" id="SM00342">
    <property type="entry name" value="HTH_ARAC"/>
    <property type="match status" value="1"/>
</dbReference>
<protein>
    <submittedName>
        <fullName evidence="5">AraC family transcriptional regulator</fullName>
    </submittedName>
</protein>
<reference evidence="5" key="1">
    <citation type="submission" date="2020-07" db="EMBL/GenBank/DDBJ databases">
        <title>Nitrate ammonifying Pseudomonas campi sp. nov. isolated from German agricultural grassland.</title>
        <authorList>
            <person name="Timsy T."/>
            <person name="Ulrich A."/>
            <person name="Spanner T."/>
            <person name="Foesel B."/>
            <person name="Kolb S."/>
            <person name="Horn M.A."/>
            <person name="Behrendt U."/>
        </authorList>
    </citation>
    <scope>NUCLEOTIDE SEQUENCE</scope>
    <source>
        <strain evidence="5">S1-A32-2</strain>
    </source>
</reference>
<evidence type="ECO:0000313" key="6">
    <source>
        <dbReference type="Proteomes" id="UP000501379"/>
    </source>
</evidence>
<dbReference type="GO" id="GO:0005829">
    <property type="term" value="C:cytosol"/>
    <property type="evidence" value="ECO:0007669"/>
    <property type="project" value="TreeGrafter"/>
</dbReference>
<dbReference type="PANTHER" id="PTHR47894">
    <property type="entry name" value="HTH-TYPE TRANSCRIPTIONAL REGULATOR GADX"/>
    <property type="match status" value="1"/>
</dbReference>
<dbReference type="Proteomes" id="UP000501379">
    <property type="component" value="Chromosome"/>
</dbReference>
<dbReference type="GO" id="GO:0000976">
    <property type="term" value="F:transcription cis-regulatory region binding"/>
    <property type="evidence" value="ECO:0007669"/>
    <property type="project" value="TreeGrafter"/>
</dbReference>
<dbReference type="Pfam" id="PF12625">
    <property type="entry name" value="Arabinose_bd"/>
    <property type="match status" value="1"/>
</dbReference>
<evidence type="ECO:0000256" key="2">
    <source>
        <dbReference type="ARBA" id="ARBA00023125"/>
    </source>
</evidence>
<dbReference type="EMBL" id="CP053697">
    <property type="protein sequence ID" value="QKE63006.1"/>
    <property type="molecule type" value="Genomic_DNA"/>
</dbReference>
<dbReference type="PANTHER" id="PTHR47894:SF1">
    <property type="entry name" value="HTH-TYPE TRANSCRIPTIONAL REGULATOR VQSM"/>
    <property type="match status" value="1"/>
</dbReference>
<dbReference type="InterPro" id="IPR020449">
    <property type="entry name" value="Tscrpt_reg_AraC-type_HTH"/>
</dbReference>
<dbReference type="Gene3D" id="1.10.10.60">
    <property type="entry name" value="Homeodomain-like"/>
    <property type="match status" value="1"/>
</dbReference>
<name>A0A6M8FSH2_9GAMM</name>
<dbReference type="RefSeq" id="WP_173205764.1">
    <property type="nucleotide sequence ID" value="NZ_CP053697.2"/>
</dbReference>
<dbReference type="GO" id="GO:0003700">
    <property type="term" value="F:DNA-binding transcription factor activity"/>
    <property type="evidence" value="ECO:0007669"/>
    <property type="project" value="InterPro"/>
</dbReference>
<dbReference type="InterPro" id="IPR018060">
    <property type="entry name" value="HTH_AraC"/>
</dbReference>
<dbReference type="KEGG" id="pcam:HNE05_06400"/>
<keyword evidence="3" id="KW-0804">Transcription</keyword>
<accession>A0A6M8FSH2</accession>
<keyword evidence="2" id="KW-0238">DNA-binding</keyword>
<dbReference type="AlphaFoldDB" id="A0A6M8FSH2"/>
<gene>
    <name evidence="5" type="ORF">HNE05_06400</name>
</gene>
<dbReference type="PROSITE" id="PS01124">
    <property type="entry name" value="HTH_ARAC_FAMILY_2"/>
    <property type="match status" value="1"/>
</dbReference>
<dbReference type="InterPro" id="IPR032687">
    <property type="entry name" value="AraC-type_N"/>
</dbReference>
<dbReference type="SUPFAM" id="SSF46689">
    <property type="entry name" value="Homeodomain-like"/>
    <property type="match status" value="1"/>
</dbReference>
<proteinExistence type="predicted"/>
<dbReference type="PRINTS" id="PR00032">
    <property type="entry name" value="HTHARAC"/>
</dbReference>
<evidence type="ECO:0000256" key="3">
    <source>
        <dbReference type="ARBA" id="ARBA00023163"/>
    </source>
</evidence>
<sequence length="338" mass="37849">MTATPHWPARRSAISVQLLAQFGLDQGLSLDACLAGTGLSWHLLADPACEIAAEQELLLIGNLVRALGERPGIGLLAGKRYQLNTYGIWGFALLSSPTYRDAARLGLRYLDLTYAFHGMQLEEHDDEAHLLLDDRAIPLELRRFILERDLAGMLNAQRELINAAPPIRRVDLCIPTPADPSLYLSEIGVLPSFGQPCNRLVVDRQLLDRPLPGANPRTVELCEQQCQLLLDKRRQRSGLAARIRSLLLSRPGRVPDMEEVATSLHMSSRTLRRRLDDEGSSFRNLLEEVRQALAEELLATGGLNLEEIAERLGYGEVSNFIHAFKRWKGVPPRQYRRA</sequence>
<keyword evidence="6" id="KW-1185">Reference proteome</keyword>
<organism evidence="5 6">
    <name type="scientific">Aquipseudomonas campi</name>
    <dbReference type="NCBI Taxonomy" id="2731681"/>
    <lineage>
        <taxon>Bacteria</taxon>
        <taxon>Pseudomonadati</taxon>
        <taxon>Pseudomonadota</taxon>
        <taxon>Gammaproteobacteria</taxon>
        <taxon>Pseudomonadales</taxon>
        <taxon>Pseudomonadaceae</taxon>
        <taxon>Aquipseudomonas</taxon>
    </lineage>
</organism>
<dbReference type="Pfam" id="PF12833">
    <property type="entry name" value="HTH_18"/>
    <property type="match status" value="1"/>
</dbReference>
<evidence type="ECO:0000256" key="1">
    <source>
        <dbReference type="ARBA" id="ARBA00023015"/>
    </source>
</evidence>
<keyword evidence="1" id="KW-0805">Transcription regulation</keyword>
<evidence type="ECO:0000313" key="5">
    <source>
        <dbReference type="EMBL" id="QKE63006.1"/>
    </source>
</evidence>
<feature type="domain" description="HTH araC/xylS-type" evidence="4">
    <location>
        <begin position="241"/>
        <end position="338"/>
    </location>
</feature>
<evidence type="ECO:0000259" key="4">
    <source>
        <dbReference type="PROSITE" id="PS01124"/>
    </source>
</evidence>
<dbReference type="InterPro" id="IPR009057">
    <property type="entry name" value="Homeodomain-like_sf"/>
</dbReference>